<keyword evidence="8" id="KW-1185">Reference proteome</keyword>
<dbReference type="PANTHER" id="PTHR33405:SF20">
    <property type="entry name" value="PROTEIN FLX-LIKE 3"/>
    <property type="match status" value="1"/>
</dbReference>
<dbReference type="GO" id="GO:0030154">
    <property type="term" value="P:cell differentiation"/>
    <property type="evidence" value="ECO:0007669"/>
    <property type="project" value="UniProtKB-KW"/>
</dbReference>
<keyword evidence="3" id="KW-0221">Differentiation</keyword>
<evidence type="ECO:0000256" key="2">
    <source>
        <dbReference type="ARBA" id="ARBA00022473"/>
    </source>
</evidence>
<evidence type="ECO:0000256" key="6">
    <source>
        <dbReference type="SAM" id="Coils"/>
    </source>
</evidence>
<keyword evidence="2" id="KW-0217">Developmental protein</keyword>
<dbReference type="PANTHER" id="PTHR33405">
    <property type="entry name" value="PROTEIN FLX-LIKE 2"/>
    <property type="match status" value="1"/>
</dbReference>
<dbReference type="InterPro" id="IPR040353">
    <property type="entry name" value="FLX/FLX-like"/>
</dbReference>
<reference evidence="7 8" key="1">
    <citation type="submission" date="2018-10" db="EMBL/GenBank/DDBJ databases">
        <title>A high-quality apple genome assembly.</title>
        <authorList>
            <person name="Hu J."/>
        </authorList>
    </citation>
    <scope>NUCLEOTIDE SEQUENCE [LARGE SCALE GENOMIC DNA]</scope>
    <source>
        <strain evidence="8">cv. HFTH1</strain>
        <tissue evidence="7">Young leaf</tissue>
    </source>
</reference>
<dbReference type="STRING" id="3750.A0A498J5M5"/>
<comment type="similarity">
    <text evidence="1">Belongs to the FLX family.</text>
</comment>
<evidence type="ECO:0000256" key="5">
    <source>
        <dbReference type="ARBA" id="ARBA00023089"/>
    </source>
</evidence>
<feature type="coiled-coil region" evidence="6">
    <location>
        <begin position="73"/>
        <end position="100"/>
    </location>
</feature>
<organism evidence="7 8">
    <name type="scientific">Malus domestica</name>
    <name type="common">Apple</name>
    <name type="synonym">Pyrus malus</name>
    <dbReference type="NCBI Taxonomy" id="3750"/>
    <lineage>
        <taxon>Eukaryota</taxon>
        <taxon>Viridiplantae</taxon>
        <taxon>Streptophyta</taxon>
        <taxon>Embryophyta</taxon>
        <taxon>Tracheophyta</taxon>
        <taxon>Spermatophyta</taxon>
        <taxon>Magnoliopsida</taxon>
        <taxon>eudicotyledons</taxon>
        <taxon>Gunneridae</taxon>
        <taxon>Pentapetalae</taxon>
        <taxon>rosids</taxon>
        <taxon>fabids</taxon>
        <taxon>Rosales</taxon>
        <taxon>Rosaceae</taxon>
        <taxon>Amygdaloideae</taxon>
        <taxon>Maleae</taxon>
        <taxon>Malus</taxon>
    </lineage>
</organism>
<evidence type="ECO:0000313" key="8">
    <source>
        <dbReference type="Proteomes" id="UP000290289"/>
    </source>
</evidence>
<gene>
    <name evidence="7" type="ORF">DVH24_000350</name>
</gene>
<sequence>MRPLPHPAMLEEELEMQRAEIRTLLADNRRLVEYRMMLQLEVGAAKEEIHRMNVGFSDIRAEEEMQSRELYEVQKLTSVRKELTTKVQTLTQDLARLQSDNGPASLTSDRL</sequence>
<dbReference type="AlphaFoldDB" id="A0A498J5M5"/>
<accession>A0A498J5M5</accession>
<dbReference type="GO" id="GO:0009908">
    <property type="term" value="P:flower development"/>
    <property type="evidence" value="ECO:0007669"/>
    <property type="project" value="UniProtKB-KW"/>
</dbReference>
<evidence type="ECO:0000256" key="1">
    <source>
        <dbReference type="ARBA" id="ARBA00005405"/>
    </source>
</evidence>
<proteinExistence type="inferred from homology"/>
<name>A0A498J5M5_MALDO</name>
<evidence type="ECO:0000256" key="4">
    <source>
        <dbReference type="ARBA" id="ARBA00023054"/>
    </source>
</evidence>
<keyword evidence="4 6" id="KW-0175">Coiled coil</keyword>
<protein>
    <submittedName>
        <fullName evidence="7">Uncharacterized protein</fullName>
    </submittedName>
</protein>
<dbReference type="Proteomes" id="UP000290289">
    <property type="component" value="Chromosome 9"/>
</dbReference>
<evidence type="ECO:0000313" key="7">
    <source>
        <dbReference type="EMBL" id="RXH88751.1"/>
    </source>
</evidence>
<dbReference type="EMBL" id="RDQH01000335">
    <property type="protein sequence ID" value="RXH88751.1"/>
    <property type="molecule type" value="Genomic_DNA"/>
</dbReference>
<evidence type="ECO:0000256" key="3">
    <source>
        <dbReference type="ARBA" id="ARBA00022782"/>
    </source>
</evidence>
<comment type="caution">
    <text evidence="7">The sequence shown here is derived from an EMBL/GenBank/DDBJ whole genome shotgun (WGS) entry which is preliminary data.</text>
</comment>
<keyword evidence="5" id="KW-0287">Flowering</keyword>